<dbReference type="KEGG" id="oac:Oscil6304_3895"/>
<dbReference type="HOGENOM" id="CLU_3254974_0_0_3"/>
<accession>K9TN47</accession>
<keyword evidence="2" id="KW-1185">Reference proteome</keyword>
<sequence>MGAVTVFRLFGSHQGKPPGNEDEYNRLSGWQEFTKHKIGIQS</sequence>
<dbReference type="AlphaFoldDB" id="K9TN47"/>
<reference evidence="1 2" key="1">
    <citation type="submission" date="2012-06" db="EMBL/GenBank/DDBJ databases">
        <title>Finished chromosome of genome of Oscillatoria acuminata PCC 6304.</title>
        <authorList>
            <consortium name="US DOE Joint Genome Institute"/>
            <person name="Gugger M."/>
            <person name="Coursin T."/>
            <person name="Rippka R."/>
            <person name="Tandeau De Marsac N."/>
            <person name="Huntemann M."/>
            <person name="Wei C.-L."/>
            <person name="Han J."/>
            <person name="Detter J.C."/>
            <person name="Han C."/>
            <person name="Tapia R."/>
            <person name="Davenport K."/>
            <person name="Daligault H."/>
            <person name="Erkkila T."/>
            <person name="Gu W."/>
            <person name="Munk A.C.C."/>
            <person name="Teshima H."/>
            <person name="Xu Y."/>
            <person name="Chain P."/>
            <person name="Chen A."/>
            <person name="Krypides N."/>
            <person name="Mavromatis K."/>
            <person name="Markowitz V."/>
            <person name="Szeto E."/>
            <person name="Ivanova N."/>
            <person name="Mikhailova N."/>
            <person name="Ovchinnikova G."/>
            <person name="Pagani I."/>
            <person name="Pati A."/>
            <person name="Goodwin L."/>
            <person name="Peters L."/>
            <person name="Pitluck S."/>
            <person name="Woyke T."/>
            <person name="Kerfeld C."/>
        </authorList>
    </citation>
    <scope>NUCLEOTIDE SEQUENCE [LARGE SCALE GENOMIC DNA]</scope>
    <source>
        <strain evidence="1 2">PCC 6304</strain>
    </source>
</reference>
<dbReference type="InParanoid" id="K9TN47"/>
<proteinExistence type="predicted"/>
<organism evidence="1 2">
    <name type="scientific">Oscillatoria acuminata PCC 6304</name>
    <dbReference type="NCBI Taxonomy" id="56110"/>
    <lineage>
        <taxon>Bacteria</taxon>
        <taxon>Bacillati</taxon>
        <taxon>Cyanobacteriota</taxon>
        <taxon>Cyanophyceae</taxon>
        <taxon>Oscillatoriophycideae</taxon>
        <taxon>Oscillatoriales</taxon>
        <taxon>Oscillatoriaceae</taxon>
        <taxon>Oscillatoria</taxon>
    </lineage>
</organism>
<evidence type="ECO:0000313" key="1">
    <source>
        <dbReference type="EMBL" id="AFY83444.1"/>
    </source>
</evidence>
<name>K9TN47_9CYAN</name>
<dbReference type="Proteomes" id="UP000010367">
    <property type="component" value="Chromosome"/>
</dbReference>
<evidence type="ECO:0000313" key="2">
    <source>
        <dbReference type="Proteomes" id="UP000010367"/>
    </source>
</evidence>
<protein>
    <submittedName>
        <fullName evidence="1">Uncharacterized protein</fullName>
    </submittedName>
</protein>
<dbReference type="EMBL" id="CP003607">
    <property type="protein sequence ID" value="AFY83444.1"/>
    <property type="molecule type" value="Genomic_DNA"/>
</dbReference>
<gene>
    <name evidence="1" type="ORF">Oscil6304_3895</name>
</gene>